<evidence type="ECO:0000259" key="1">
    <source>
        <dbReference type="PROSITE" id="PS50020"/>
    </source>
</evidence>
<dbReference type="CDD" id="cd00201">
    <property type="entry name" value="WW"/>
    <property type="match status" value="1"/>
</dbReference>
<proteinExistence type="predicted"/>
<protein>
    <recommendedName>
        <fullName evidence="1">WW domain-containing protein</fullName>
    </recommendedName>
</protein>
<dbReference type="EMBL" id="ML119165">
    <property type="protein sequence ID" value="RPB08290.1"/>
    <property type="molecule type" value="Genomic_DNA"/>
</dbReference>
<sequence length="529" mass="61816">MKHPGHDVSVSISTKDFTCPEFNVRIRNSAAHCIIPGYPTKRWFITLKLAPICESEEKCTHYLVILPNNESQVVTRPKYWPSFETFFDHGPLVGEGSWVNLDSTPRFFCPPPGADTVLPIHWMIQLRVYKATFVYNPRPAAERPLVGARTIMAWRYGKTAKRTYSIDYTNEILYRFEYRCPISIQDCPAWHDIPRWFEEEIRDELEWGRRGSSAHQVPHHESEKQQVVDVLYQMDEEIDPPPAYYRGPRPKNPPLGDLRIRDLYHNFERNHTTWRKVRSPLAGPSGKRCSTDLADLRGRETRPMLSPRVRARGPRILPPGWEVRYTDTYRVYFVNHNSRYTTWKDPRIPVPTVLEPIFDEDTFTAGFRAFRNGGVTPQRRLKSLESSSLARVQRRLRTALAYLEADIQTCWMEDRGVMIGGRLDAYFDHWFPDPHVEFVERVAPSPHEEASTPLYRLIRRHNVTVETLNFFLRGAGEKDMSRVRPHKRPRFGCIPKFFLRALPDILSLGGHVWQRTLARYPWTTSFARV</sequence>
<dbReference type="PROSITE" id="PS50020">
    <property type="entry name" value="WW_DOMAIN_2"/>
    <property type="match status" value="1"/>
</dbReference>
<accession>A0A3N4KCS1</accession>
<dbReference type="InParanoid" id="A0A3N4KCS1"/>
<name>A0A3N4KCS1_9PEZI</name>
<dbReference type="SUPFAM" id="SSF51045">
    <property type="entry name" value="WW domain"/>
    <property type="match status" value="1"/>
</dbReference>
<dbReference type="STRING" id="1392247.A0A3N4KCS1"/>
<dbReference type="OrthoDB" id="5356487at2759"/>
<feature type="domain" description="WW" evidence="1">
    <location>
        <begin position="315"/>
        <end position="348"/>
    </location>
</feature>
<gene>
    <name evidence="2" type="ORF">P167DRAFT_578391</name>
</gene>
<dbReference type="Pfam" id="PF00397">
    <property type="entry name" value="WW"/>
    <property type="match status" value="1"/>
</dbReference>
<keyword evidence="3" id="KW-1185">Reference proteome</keyword>
<dbReference type="InterPro" id="IPR036020">
    <property type="entry name" value="WW_dom_sf"/>
</dbReference>
<dbReference type="Proteomes" id="UP000277580">
    <property type="component" value="Unassembled WGS sequence"/>
</dbReference>
<dbReference type="Gene3D" id="2.20.70.10">
    <property type="match status" value="1"/>
</dbReference>
<reference evidence="2 3" key="1">
    <citation type="journal article" date="2018" name="Nat. Ecol. Evol.">
        <title>Pezizomycetes genomes reveal the molecular basis of ectomycorrhizal truffle lifestyle.</title>
        <authorList>
            <person name="Murat C."/>
            <person name="Payen T."/>
            <person name="Noel B."/>
            <person name="Kuo A."/>
            <person name="Morin E."/>
            <person name="Chen J."/>
            <person name="Kohler A."/>
            <person name="Krizsan K."/>
            <person name="Balestrini R."/>
            <person name="Da Silva C."/>
            <person name="Montanini B."/>
            <person name="Hainaut M."/>
            <person name="Levati E."/>
            <person name="Barry K.W."/>
            <person name="Belfiori B."/>
            <person name="Cichocki N."/>
            <person name="Clum A."/>
            <person name="Dockter R.B."/>
            <person name="Fauchery L."/>
            <person name="Guy J."/>
            <person name="Iotti M."/>
            <person name="Le Tacon F."/>
            <person name="Lindquist E.A."/>
            <person name="Lipzen A."/>
            <person name="Malagnac F."/>
            <person name="Mello A."/>
            <person name="Molinier V."/>
            <person name="Miyauchi S."/>
            <person name="Poulain J."/>
            <person name="Riccioni C."/>
            <person name="Rubini A."/>
            <person name="Sitrit Y."/>
            <person name="Splivallo R."/>
            <person name="Traeger S."/>
            <person name="Wang M."/>
            <person name="Zifcakova L."/>
            <person name="Wipf D."/>
            <person name="Zambonelli A."/>
            <person name="Paolocci F."/>
            <person name="Nowrousian M."/>
            <person name="Ottonello S."/>
            <person name="Baldrian P."/>
            <person name="Spatafora J.W."/>
            <person name="Henrissat B."/>
            <person name="Nagy L.G."/>
            <person name="Aury J.M."/>
            <person name="Wincker P."/>
            <person name="Grigoriev I.V."/>
            <person name="Bonfante P."/>
            <person name="Martin F.M."/>
        </authorList>
    </citation>
    <scope>NUCLEOTIDE SEQUENCE [LARGE SCALE GENOMIC DNA]</scope>
    <source>
        <strain evidence="2 3">CCBAS932</strain>
    </source>
</reference>
<evidence type="ECO:0000313" key="3">
    <source>
        <dbReference type="Proteomes" id="UP000277580"/>
    </source>
</evidence>
<dbReference type="InterPro" id="IPR001202">
    <property type="entry name" value="WW_dom"/>
</dbReference>
<dbReference type="SMART" id="SM00456">
    <property type="entry name" value="WW"/>
    <property type="match status" value="1"/>
</dbReference>
<organism evidence="2 3">
    <name type="scientific">Morchella conica CCBAS932</name>
    <dbReference type="NCBI Taxonomy" id="1392247"/>
    <lineage>
        <taxon>Eukaryota</taxon>
        <taxon>Fungi</taxon>
        <taxon>Dikarya</taxon>
        <taxon>Ascomycota</taxon>
        <taxon>Pezizomycotina</taxon>
        <taxon>Pezizomycetes</taxon>
        <taxon>Pezizales</taxon>
        <taxon>Morchellaceae</taxon>
        <taxon>Morchella</taxon>
    </lineage>
</organism>
<evidence type="ECO:0000313" key="2">
    <source>
        <dbReference type="EMBL" id="RPB08290.1"/>
    </source>
</evidence>
<dbReference type="PROSITE" id="PS01159">
    <property type="entry name" value="WW_DOMAIN_1"/>
    <property type="match status" value="1"/>
</dbReference>
<dbReference type="AlphaFoldDB" id="A0A3N4KCS1"/>